<evidence type="ECO:0000313" key="3">
    <source>
        <dbReference type="Proteomes" id="UP000322234"/>
    </source>
</evidence>
<evidence type="ECO:0000256" key="1">
    <source>
        <dbReference type="SAM" id="MobiDB-lite"/>
    </source>
</evidence>
<feature type="compositionally biased region" description="Basic and acidic residues" evidence="1">
    <location>
        <begin position="67"/>
        <end position="76"/>
    </location>
</feature>
<keyword evidence="3" id="KW-1185">Reference proteome</keyword>
<protein>
    <submittedName>
        <fullName evidence="2">Uncharacterized protein</fullName>
    </submittedName>
</protein>
<organism evidence="2 3">
    <name type="scientific">Bos mutus</name>
    <name type="common">wild yak</name>
    <dbReference type="NCBI Taxonomy" id="72004"/>
    <lineage>
        <taxon>Eukaryota</taxon>
        <taxon>Metazoa</taxon>
        <taxon>Chordata</taxon>
        <taxon>Craniata</taxon>
        <taxon>Vertebrata</taxon>
        <taxon>Euteleostomi</taxon>
        <taxon>Mammalia</taxon>
        <taxon>Eutheria</taxon>
        <taxon>Laurasiatheria</taxon>
        <taxon>Artiodactyla</taxon>
        <taxon>Ruminantia</taxon>
        <taxon>Pecora</taxon>
        <taxon>Bovidae</taxon>
        <taxon>Bovinae</taxon>
        <taxon>Bos</taxon>
    </lineage>
</organism>
<accession>A0A6B0R298</accession>
<name>A0A6B0R298_9CETA</name>
<reference evidence="2" key="1">
    <citation type="submission" date="2019-10" db="EMBL/GenBank/DDBJ databases">
        <title>The sequence and de novo assembly of the wild yak genome.</title>
        <authorList>
            <person name="Liu Y."/>
        </authorList>
    </citation>
    <scope>NUCLEOTIDE SEQUENCE [LARGE SCALE GENOMIC DNA]</scope>
    <source>
        <strain evidence="2">WY2019</strain>
    </source>
</reference>
<sequence>MPEERRAEKVFVYVTYKGIYKTTEVMKSGRHGSVFDATIYWAQEGKKGGTFCAAVITAEEAPEQVKTKPYDVHELGAPDGQMNKGKAGPSRSKANEKQFLCRLENEDDNSLLFDLNKIVFAELEKSD</sequence>
<feature type="region of interest" description="Disordered" evidence="1">
    <location>
        <begin position="67"/>
        <end position="92"/>
    </location>
</feature>
<proteinExistence type="predicted"/>
<evidence type="ECO:0000313" key="2">
    <source>
        <dbReference type="EMBL" id="MXQ83382.1"/>
    </source>
</evidence>
<dbReference type="EMBL" id="VBQZ03000016">
    <property type="protein sequence ID" value="MXQ83382.1"/>
    <property type="molecule type" value="Genomic_DNA"/>
</dbReference>
<dbReference type="Proteomes" id="UP000322234">
    <property type="component" value="Unassembled WGS sequence"/>
</dbReference>
<comment type="caution">
    <text evidence="2">The sequence shown here is derived from an EMBL/GenBank/DDBJ whole genome shotgun (WGS) entry which is preliminary data.</text>
</comment>
<dbReference type="AlphaFoldDB" id="A0A6B0R298"/>
<gene>
    <name evidence="2" type="ORF">E5288_WYG001439</name>
</gene>